<dbReference type="Gene3D" id="1.10.101.10">
    <property type="entry name" value="PGBD-like superfamily/PGBD"/>
    <property type="match status" value="1"/>
</dbReference>
<dbReference type="Pfam" id="PF07486">
    <property type="entry name" value="Hydrolase_2"/>
    <property type="match status" value="1"/>
</dbReference>
<name>A0ABX6SBR4_9BACI</name>
<evidence type="ECO:0000256" key="1">
    <source>
        <dbReference type="ARBA" id="ARBA00007010"/>
    </source>
</evidence>
<sequence length="426" mass="48931">MKNMRIMLMVAVVTFTSVTFQFFSIHVPEAHAFSEQTIQRGATGSDVIELQSRLQYNGYYHGTIDGVYGWSTYWAVRNFQHMFGLDEVDGLVGQKTKDMLRNSTKFYKDFVYKQINEGKKFTHYGGVPLAQQTAPSEQQIQKARQIAEQRKQQREQKYKAQAKEQQAQQNQQAQQKQQEQQKQQAQQNQQEQQKQQAQQNQQEQQKQQAQQNQQAQQKQQAQQNQQAQQKQQAQQNQQEQQKQQAQQNQQAQQKQQAQQNQQEQQKQQAQQNQQAQQKQQAQQNQEAQNKATQNKEQKESTAVNLPGGYSQNDIQLMSNAVYGESRGEPYIGQVAVAAVILNRVNSATFPNTVAGVIFEPRAFTAVADGQIWLTPNEQAKKAVLDAINGFDPTEGAIYYFNPDTATSSWIWGRPQIKRIGKHIFCE</sequence>
<feature type="compositionally biased region" description="Low complexity" evidence="9">
    <location>
        <begin position="163"/>
        <end position="173"/>
    </location>
</feature>
<evidence type="ECO:0000256" key="6">
    <source>
        <dbReference type="ARBA" id="ARBA00022969"/>
    </source>
</evidence>
<keyword evidence="6" id="KW-0749">Sporulation</keyword>
<evidence type="ECO:0000256" key="3">
    <source>
        <dbReference type="ARBA" id="ARBA00022544"/>
    </source>
</evidence>
<dbReference type="Gene3D" id="6.20.240.60">
    <property type="match status" value="1"/>
</dbReference>
<evidence type="ECO:0000256" key="8">
    <source>
        <dbReference type="NCBIfam" id="TIGR02869"/>
    </source>
</evidence>
<evidence type="ECO:0000313" key="12">
    <source>
        <dbReference type="EMBL" id="QNF30698.1"/>
    </source>
</evidence>
<keyword evidence="4" id="KW-0732">Signal</keyword>
<keyword evidence="3" id="KW-0309">Germination</keyword>
<dbReference type="NCBIfam" id="TIGR02869">
    <property type="entry name" value="spore_SleB"/>
    <property type="match status" value="1"/>
</dbReference>
<dbReference type="InterPro" id="IPR036366">
    <property type="entry name" value="PGBDSf"/>
</dbReference>
<dbReference type="Gene3D" id="1.10.10.2520">
    <property type="entry name" value="Cell wall hydrolase SleB, domain 1"/>
    <property type="match status" value="1"/>
</dbReference>
<dbReference type="Proteomes" id="UP000515490">
    <property type="component" value="Chromosome"/>
</dbReference>
<evidence type="ECO:0000256" key="4">
    <source>
        <dbReference type="ARBA" id="ARBA00022729"/>
    </source>
</evidence>
<dbReference type="InterPro" id="IPR019138">
    <property type="entry name" value="De-etiolated_protein_1_Det1"/>
</dbReference>
<dbReference type="PANTHER" id="PTHR13374:SF3">
    <property type="entry name" value="DET1 HOMOLOG"/>
    <property type="match status" value="1"/>
</dbReference>
<feature type="region of interest" description="Disordered" evidence="9">
    <location>
        <begin position="144"/>
        <end position="173"/>
    </location>
</feature>
<evidence type="ECO:0000259" key="10">
    <source>
        <dbReference type="Pfam" id="PF01471"/>
    </source>
</evidence>
<dbReference type="InterPro" id="IPR036365">
    <property type="entry name" value="PGBD-like_sf"/>
</dbReference>
<reference evidence="12 13" key="1">
    <citation type="submission" date="2020-06" db="EMBL/GenBank/DDBJ databases">
        <title>Metabacillus dokdonensis sp. nov., isolated from the rhizosphere of Elymus tsukushiensis, a plant native to the Dokdo Islands, Republic of Korea.</title>
        <authorList>
            <person name="Lee S.Y."/>
            <person name="Hwang Y.J."/>
            <person name="Son J.S."/>
            <person name="Ghim S.Y."/>
        </authorList>
    </citation>
    <scope>NUCLEOTIDE SEQUENCE [LARGE SCALE GENOMIC DNA]</scope>
    <source>
        <strain evidence="12 13">KUDC1714</strain>
    </source>
</reference>
<feature type="compositionally biased region" description="Basic and acidic residues" evidence="9">
    <location>
        <begin position="145"/>
        <end position="162"/>
    </location>
</feature>
<protein>
    <recommendedName>
        <fullName evidence="2 8">Spore cortex-lytic enzyme</fullName>
    </recommendedName>
</protein>
<dbReference type="RefSeq" id="WP_185653534.1">
    <property type="nucleotide sequence ID" value="NZ_CP055263.1"/>
</dbReference>
<evidence type="ECO:0000256" key="9">
    <source>
        <dbReference type="SAM" id="MobiDB-lite"/>
    </source>
</evidence>
<dbReference type="InterPro" id="IPR002477">
    <property type="entry name" value="Peptidoglycan-bd-like"/>
</dbReference>
<comment type="similarity">
    <text evidence="1">Belongs to the SleB family.</text>
</comment>
<keyword evidence="7" id="KW-0961">Cell wall biogenesis/degradation</keyword>
<evidence type="ECO:0000259" key="11">
    <source>
        <dbReference type="Pfam" id="PF07486"/>
    </source>
</evidence>
<organism evidence="12 13">
    <name type="scientific">Metabacillus elymi</name>
    <dbReference type="NCBI Taxonomy" id="2745198"/>
    <lineage>
        <taxon>Bacteria</taxon>
        <taxon>Bacillati</taxon>
        <taxon>Bacillota</taxon>
        <taxon>Bacilli</taxon>
        <taxon>Bacillales</taxon>
        <taxon>Bacillaceae</taxon>
        <taxon>Metabacillus</taxon>
    </lineage>
</organism>
<evidence type="ECO:0000256" key="5">
    <source>
        <dbReference type="ARBA" id="ARBA00022801"/>
    </source>
</evidence>
<dbReference type="InterPro" id="IPR014224">
    <property type="entry name" value="Spore_cortex_SleB"/>
</dbReference>
<feature type="compositionally biased region" description="Low complexity" evidence="9">
    <location>
        <begin position="275"/>
        <end position="292"/>
    </location>
</feature>
<proteinExistence type="inferred from homology"/>
<accession>A0ABX6SBR4</accession>
<keyword evidence="5" id="KW-0378">Hydrolase</keyword>
<gene>
    <name evidence="12" type="primary">sleB</name>
    <name evidence="12" type="ORF">HUW50_26425</name>
</gene>
<dbReference type="Pfam" id="PF01471">
    <property type="entry name" value="PG_binding_1"/>
    <property type="match status" value="1"/>
</dbReference>
<dbReference type="EMBL" id="CP055263">
    <property type="protein sequence ID" value="QNF30698.1"/>
    <property type="molecule type" value="Genomic_DNA"/>
</dbReference>
<keyword evidence="13" id="KW-1185">Reference proteome</keyword>
<evidence type="ECO:0000256" key="7">
    <source>
        <dbReference type="ARBA" id="ARBA00023316"/>
    </source>
</evidence>
<dbReference type="SUPFAM" id="SSF47090">
    <property type="entry name" value="PGBD-like"/>
    <property type="match status" value="1"/>
</dbReference>
<evidence type="ECO:0000313" key="13">
    <source>
        <dbReference type="Proteomes" id="UP000515490"/>
    </source>
</evidence>
<dbReference type="InterPro" id="IPR011105">
    <property type="entry name" value="Cell_wall_hydrolase_SleB"/>
</dbReference>
<feature type="domain" description="Peptidoglycan binding-like" evidence="10">
    <location>
        <begin position="43"/>
        <end position="100"/>
    </location>
</feature>
<dbReference type="InterPro" id="IPR042047">
    <property type="entry name" value="SleB_dom1"/>
</dbReference>
<dbReference type="PANTHER" id="PTHR13374">
    <property type="entry name" value="DET1 HOMOLOG DE-ETIOLATED-1 HOMOLOG"/>
    <property type="match status" value="1"/>
</dbReference>
<feature type="domain" description="Cell wall hydrolase SleB" evidence="11">
    <location>
        <begin position="327"/>
        <end position="425"/>
    </location>
</feature>
<feature type="region of interest" description="Disordered" evidence="9">
    <location>
        <begin position="275"/>
        <end position="310"/>
    </location>
</feature>
<evidence type="ECO:0000256" key="2">
    <source>
        <dbReference type="ARBA" id="ARBA00018364"/>
    </source>
</evidence>